<protein>
    <submittedName>
        <fullName evidence="1">Uncharacterized protein</fullName>
    </submittedName>
</protein>
<evidence type="ECO:0000313" key="2">
    <source>
        <dbReference type="Proteomes" id="UP001353858"/>
    </source>
</evidence>
<comment type="caution">
    <text evidence="1">The sequence shown here is derived from an EMBL/GenBank/DDBJ whole genome shotgun (WGS) entry which is preliminary data.</text>
</comment>
<keyword evidence="2" id="KW-1185">Reference proteome</keyword>
<proteinExistence type="predicted"/>
<dbReference type="Proteomes" id="UP001353858">
    <property type="component" value="Unassembled WGS sequence"/>
</dbReference>
<dbReference type="PANTHER" id="PTHR37445">
    <property type="entry name" value="PROTEIN CBG24663"/>
    <property type="match status" value="1"/>
</dbReference>
<dbReference type="PANTHER" id="PTHR37445:SF3">
    <property type="entry name" value="ZINC FINGER PHD-TYPE DOMAIN-CONTAINING PROTEIN"/>
    <property type="match status" value="1"/>
</dbReference>
<organism evidence="1 2">
    <name type="scientific">Aquatica leii</name>
    <dbReference type="NCBI Taxonomy" id="1421715"/>
    <lineage>
        <taxon>Eukaryota</taxon>
        <taxon>Metazoa</taxon>
        <taxon>Ecdysozoa</taxon>
        <taxon>Arthropoda</taxon>
        <taxon>Hexapoda</taxon>
        <taxon>Insecta</taxon>
        <taxon>Pterygota</taxon>
        <taxon>Neoptera</taxon>
        <taxon>Endopterygota</taxon>
        <taxon>Coleoptera</taxon>
        <taxon>Polyphaga</taxon>
        <taxon>Elateriformia</taxon>
        <taxon>Elateroidea</taxon>
        <taxon>Lampyridae</taxon>
        <taxon>Luciolinae</taxon>
        <taxon>Aquatica</taxon>
    </lineage>
</organism>
<evidence type="ECO:0000313" key="1">
    <source>
        <dbReference type="EMBL" id="KAK4886936.1"/>
    </source>
</evidence>
<gene>
    <name evidence="1" type="ORF">RN001_003207</name>
</gene>
<accession>A0AAN7SDT4</accession>
<dbReference type="AlphaFoldDB" id="A0AAN7SDT4"/>
<sequence length="197" mass="22667">MALLLCDNTVKNFPMEGYQIVKCCEIQSLKESFETFSKTNKTTVGVDNLQMENIIQEINMRKSRKANIVMFNVPESAGDNVQISDNETVKNILNIIDNSFNWSNVTMFRLGKIINKEKCRPIKVKLESKDIARLLMRGSKVLKQSKYAKVFIGSDLTPLQQDNRKKILREYNDRIANGENDIIIKYINNCPTIIKKN</sequence>
<reference evidence="2" key="1">
    <citation type="submission" date="2023-01" db="EMBL/GenBank/DDBJ databases">
        <title>Key to firefly adult light organ development and bioluminescence: homeobox transcription factors regulate luciferase expression and transportation to peroxisome.</title>
        <authorList>
            <person name="Fu X."/>
        </authorList>
    </citation>
    <scope>NUCLEOTIDE SEQUENCE [LARGE SCALE GENOMIC DNA]</scope>
</reference>
<name>A0AAN7SDT4_9COLE</name>
<dbReference type="EMBL" id="JARPUR010000001">
    <property type="protein sequence ID" value="KAK4886936.1"/>
    <property type="molecule type" value="Genomic_DNA"/>
</dbReference>